<organism evidence="2 3">
    <name type="scientific">Paracerasibacillus soli</name>
    <dbReference type="NCBI Taxonomy" id="480284"/>
    <lineage>
        <taxon>Bacteria</taxon>
        <taxon>Bacillati</taxon>
        <taxon>Bacillota</taxon>
        <taxon>Bacilli</taxon>
        <taxon>Bacillales</taxon>
        <taxon>Bacillaceae</taxon>
        <taxon>Paracerasibacillus</taxon>
    </lineage>
</organism>
<dbReference type="Pfam" id="PF05635">
    <property type="entry name" value="23S_rRNA_IVP"/>
    <property type="match status" value="1"/>
</dbReference>
<gene>
    <name evidence="2" type="ORF">RWD45_00510</name>
</gene>
<dbReference type="EMBL" id="JAWDIQ010000001">
    <property type="protein sequence ID" value="MDY0407399.1"/>
    <property type="molecule type" value="Genomic_DNA"/>
</dbReference>
<comment type="caution">
    <text evidence="2">The sequence shown here is derived from an EMBL/GenBank/DDBJ whole genome shotgun (WGS) entry which is preliminary data.</text>
</comment>
<protein>
    <submittedName>
        <fullName evidence="2">Four helix bundle protein</fullName>
    </submittedName>
</protein>
<dbReference type="InterPro" id="IPR012657">
    <property type="entry name" value="23S_rRNA-intervening_sequence"/>
</dbReference>
<feature type="region of interest" description="Disordered" evidence="1">
    <location>
        <begin position="79"/>
        <end position="99"/>
    </location>
</feature>
<evidence type="ECO:0000313" key="3">
    <source>
        <dbReference type="Proteomes" id="UP001275315"/>
    </source>
</evidence>
<evidence type="ECO:0000313" key="2">
    <source>
        <dbReference type="EMBL" id="MDY0407399.1"/>
    </source>
</evidence>
<feature type="compositionally biased region" description="Low complexity" evidence="1">
    <location>
        <begin position="87"/>
        <end position="98"/>
    </location>
</feature>
<evidence type="ECO:0000256" key="1">
    <source>
        <dbReference type="SAM" id="MobiDB-lite"/>
    </source>
</evidence>
<dbReference type="InterPro" id="IPR036583">
    <property type="entry name" value="23S_rRNA_IVS_sf"/>
</dbReference>
<name>A0ABU5CNL4_9BACI</name>
<keyword evidence="3" id="KW-1185">Reference proteome</keyword>
<dbReference type="PANTHER" id="PTHR38471:SF2">
    <property type="entry name" value="FOUR HELIX BUNDLE PROTEIN"/>
    <property type="match status" value="1"/>
</dbReference>
<dbReference type="NCBIfam" id="TIGR02436">
    <property type="entry name" value="four helix bundle protein"/>
    <property type="match status" value="1"/>
</dbReference>
<proteinExistence type="predicted"/>
<dbReference type="PANTHER" id="PTHR38471">
    <property type="entry name" value="FOUR HELIX BUNDLE PROTEIN"/>
    <property type="match status" value="1"/>
</dbReference>
<dbReference type="Gene3D" id="1.20.1440.60">
    <property type="entry name" value="23S rRNA-intervening sequence"/>
    <property type="match status" value="2"/>
</dbReference>
<accession>A0ABU5CNL4</accession>
<reference evidence="2 3" key="1">
    <citation type="submission" date="2023-10" db="EMBL/GenBank/DDBJ databases">
        <title>Virgibacillus soli CC-YMP-6 genome.</title>
        <authorList>
            <person name="Miliotis G."/>
            <person name="Sengupta P."/>
            <person name="Hameed A."/>
            <person name="Chuvochina M."/>
            <person name="Mcdonagh F."/>
            <person name="Simpson A.C."/>
            <person name="Singh N.K."/>
            <person name="Rekha P.D."/>
            <person name="Raman K."/>
            <person name="Hugenholtz P."/>
            <person name="Venkateswaran K."/>
        </authorList>
    </citation>
    <scope>NUCLEOTIDE SEQUENCE [LARGE SCALE GENOMIC DNA]</scope>
    <source>
        <strain evidence="2 3">CC-YMP-6</strain>
    </source>
</reference>
<dbReference type="SUPFAM" id="SSF158446">
    <property type="entry name" value="IVS-encoded protein-like"/>
    <property type="match status" value="2"/>
</dbReference>
<dbReference type="Proteomes" id="UP001275315">
    <property type="component" value="Unassembled WGS sequence"/>
</dbReference>
<dbReference type="RefSeq" id="WP_320378230.1">
    <property type="nucleotide sequence ID" value="NZ_JAWDIQ010000001.1"/>
</dbReference>
<sequence>MNETVEQIQDWYRNERELSNYSIIDVEDKLKYLAEKGLIWILKDMKDINELEKIVIDSFLNKYRANQVYDNLNDFRNLQPSNKASTKKPPLLSPKPTSQQKTMKKTLKIRDVKKFDGYLKAKELEEKIIEICKTFPSYDGNIIDQIGRSAESIKKRIAMGEQIYIGEKFYQYSIAIGSAKETSSWLQISLGQGYISQEQYDELDNQVTQIVAILTKTLVNIKDKEGKGMDLPSPYTPKVKGFDAYEQALLLVEKVYGMTRRREFWGEKGLQKEMIKYATSCVANISESHQLYVLVKFRFFNDALQALDGLDSMLHMSVNKQIVTGEGIADIRKLRESIRNILMKRLGNISKEKDS</sequence>